<proteinExistence type="predicted"/>
<accession>A0A199VE97</accession>
<evidence type="ECO:0000313" key="2">
    <source>
        <dbReference type="EMBL" id="OAY75100.1"/>
    </source>
</evidence>
<feature type="region of interest" description="Disordered" evidence="1">
    <location>
        <begin position="137"/>
        <end position="168"/>
    </location>
</feature>
<evidence type="ECO:0000313" key="3">
    <source>
        <dbReference type="Proteomes" id="UP000092600"/>
    </source>
</evidence>
<feature type="compositionally biased region" description="Low complexity" evidence="1">
    <location>
        <begin position="64"/>
        <end position="78"/>
    </location>
</feature>
<feature type="compositionally biased region" description="Basic and acidic residues" evidence="1">
    <location>
        <begin position="139"/>
        <end position="153"/>
    </location>
</feature>
<gene>
    <name evidence="2" type="ORF">ACMD2_18468</name>
</gene>
<comment type="caution">
    <text evidence="2">The sequence shown here is derived from an EMBL/GenBank/DDBJ whole genome shotgun (WGS) entry which is preliminary data.</text>
</comment>
<feature type="region of interest" description="Disordered" evidence="1">
    <location>
        <begin position="63"/>
        <end position="91"/>
    </location>
</feature>
<dbReference type="Proteomes" id="UP000092600">
    <property type="component" value="Unassembled WGS sequence"/>
</dbReference>
<reference evidence="2 3" key="1">
    <citation type="journal article" date="2016" name="DNA Res.">
        <title>The draft genome of MD-2 pineapple using hybrid error correction of long reads.</title>
        <authorList>
            <person name="Redwan R.M."/>
            <person name="Saidin A."/>
            <person name="Kumar S.V."/>
        </authorList>
    </citation>
    <scope>NUCLEOTIDE SEQUENCE [LARGE SCALE GENOMIC DNA]</scope>
    <source>
        <strain evidence="3">cv. MD2</strain>
        <tissue evidence="2">Leaf</tissue>
    </source>
</reference>
<dbReference type="AlphaFoldDB" id="A0A199VE97"/>
<dbReference type="EMBL" id="LSRQ01002212">
    <property type="protein sequence ID" value="OAY75100.1"/>
    <property type="molecule type" value="Genomic_DNA"/>
</dbReference>
<evidence type="ECO:0000256" key="1">
    <source>
        <dbReference type="SAM" id="MobiDB-lite"/>
    </source>
</evidence>
<name>A0A199VE97_ANACO</name>
<protein>
    <submittedName>
        <fullName evidence="2">Uncharacterized protein</fullName>
    </submittedName>
</protein>
<organism evidence="2 3">
    <name type="scientific">Ananas comosus</name>
    <name type="common">Pineapple</name>
    <name type="synonym">Ananas ananas</name>
    <dbReference type="NCBI Taxonomy" id="4615"/>
    <lineage>
        <taxon>Eukaryota</taxon>
        <taxon>Viridiplantae</taxon>
        <taxon>Streptophyta</taxon>
        <taxon>Embryophyta</taxon>
        <taxon>Tracheophyta</taxon>
        <taxon>Spermatophyta</taxon>
        <taxon>Magnoliopsida</taxon>
        <taxon>Liliopsida</taxon>
        <taxon>Poales</taxon>
        <taxon>Bromeliaceae</taxon>
        <taxon>Bromelioideae</taxon>
        <taxon>Ananas</taxon>
    </lineage>
</organism>
<sequence length="168" mass="17945">MSSSLSCATSLSLGFRRSPPLRTRTLTAAPSLPPLSNLRPIFHDSWLAGAASSSSRHRAQVVFASDSSSSAPEASGKSKANKGNEAADNGPPPLTVLAAFLAVTPAESKLARNGRWLLQPLGLTNIFIQILLYKAASPSKKDQMKRQKDERGTQRSKVAPRPRQAAQL</sequence>